<proteinExistence type="predicted"/>
<dbReference type="EMBL" id="JWZT01002434">
    <property type="protein sequence ID" value="KII69386.1"/>
    <property type="molecule type" value="Genomic_DNA"/>
</dbReference>
<evidence type="ECO:0000313" key="1">
    <source>
        <dbReference type="EMBL" id="KII69386.1"/>
    </source>
</evidence>
<organism evidence="1 2">
    <name type="scientific">Thelohanellus kitauei</name>
    <name type="common">Myxosporean</name>
    <dbReference type="NCBI Taxonomy" id="669202"/>
    <lineage>
        <taxon>Eukaryota</taxon>
        <taxon>Metazoa</taxon>
        <taxon>Cnidaria</taxon>
        <taxon>Myxozoa</taxon>
        <taxon>Myxosporea</taxon>
        <taxon>Bivalvulida</taxon>
        <taxon>Platysporina</taxon>
        <taxon>Myxobolidae</taxon>
        <taxon>Thelohanellus</taxon>
    </lineage>
</organism>
<evidence type="ECO:0000313" key="2">
    <source>
        <dbReference type="Proteomes" id="UP000031668"/>
    </source>
</evidence>
<accession>A0A0C2MQ48</accession>
<dbReference type="AlphaFoldDB" id="A0A0C2MQ48"/>
<gene>
    <name evidence="1" type="ORF">RF11_04731</name>
</gene>
<sequence length="103" mass="11432">MESEKMILSGEKLSKLTPTTFNDTTSIEETNDIIVPQNSMVENGILEFGKGSIPKAYDPMATMSDDKSINELYPISNEAIHHGGVNAKLFKAFLQNLHTIIEF</sequence>
<comment type="caution">
    <text evidence="1">The sequence shown here is derived from an EMBL/GenBank/DDBJ whole genome shotgun (WGS) entry which is preliminary data.</text>
</comment>
<name>A0A0C2MQ48_THEKT</name>
<reference evidence="1 2" key="1">
    <citation type="journal article" date="2014" name="Genome Biol. Evol.">
        <title>The genome of the myxosporean Thelohanellus kitauei shows adaptations to nutrient acquisition within its fish host.</title>
        <authorList>
            <person name="Yang Y."/>
            <person name="Xiong J."/>
            <person name="Zhou Z."/>
            <person name="Huo F."/>
            <person name="Miao W."/>
            <person name="Ran C."/>
            <person name="Liu Y."/>
            <person name="Zhang J."/>
            <person name="Feng J."/>
            <person name="Wang M."/>
            <person name="Wang M."/>
            <person name="Wang L."/>
            <person name="Yao B."/>
        </authorList>
    </citation>
    <scope>NUCLEOTIDE SEQUENCE [LARGE SCALE GENOMIC DNA]</scope>
    <source>
        <strain evidence="1">Wuqing</strain>
    </source>
</reference>
<dbReference type="Proteomes" id="UP000031668">
    <property type="component" value="Unassembled WGS sequence"/>
</dbReference>
<protein>
    <submittedName>
        <fullName evidence="1">Uncharacterized protein</fullName>
    </submittedName>
</protein>
<keyword evidence="2" id="KW-1185">Reference proteome</keyword>